<name>A0A4Z2ISE2_9TELE</name>
<feature type="region of interest" description="Disordered" evidence="1">
    <location>
        <begin position="192"/>
        <end position="252"/>
    </location>
</feature>
<dbReference type="Proteomes" id="UP000314294">
    <property type="component" value="Unassembled WGS sequence"/>
</dbReference>
<evidence type="ECO:0000256" key="1">
    <source>
        <dbReference type="SAM" id="MobiDB-lite"/>
    </source>
</evidence>
<keyword evidence="3" id="KW-1185">Reference proteome</keyword>
<evidence type="ECO:0000313" key="2">
    <source>
        <dbReference type="EMBL" id="TNN80434.1"/>
    </source>
</evidence>
<protein>
    <submittedName>
        <fullName evidence="2">Uncharacterized protein</fullName>
    </submittedName>
</protein>
<gene>
    <name evidence="2" type="ORF">EYF80_009458</name>
</gene>
<comment type="caution">
    <text evidence="2">The sequence shown here is derived from an EMBL/GenBank/DDBJ whole genome shotgun (WGS) entry which is preliminary data.</text>
</comment>
<accession>A0A4Z2ISE2</accession>
<feature type="region of interest" description="Disordered" evidence="1">
    <location>
        <begin position="29"/>
        <end position="48"/>
    </location>
</feature>
<dbReference type="EMBL" id="SRLO01000055">
    <property type="protein sequence ID" value="TNN80434.1"/>
    <property type="molecule type" value="Genomic_DNA"/>
</dbReference>
<dbReference type="AlphaFoldDB" id="A0A4Z2ISE2"/>
<feature type="compositionally biased region" description="Polar residues" evidence="1">
    <location>
        <begin position="122"/>
        <end position="134"/>
    </location>
</feature>
<organism evidence="2 3">
    <name type="scientific">Liparis tanakae</name>
    <name type="common">Tanaka's snailfish</name>
    <dbReference type="NCBI Taxonomy" id="230148"/>
    <lineage>
        <taxon>Eukaryota</taxon>
        <taxon>Metazoa</taxon>
        <taxon>Chordata</taxon>
        <taxon>Craniata</taxon>
        <taxon>Vertebrata</taxon>
        <taxon>Euteleostomi</taxon>
        <taxon>Actinopterygii</taxon>
        <taxon>Neopterygii</taxon>
        <taxon>Teleostei</taxon>
        <taxon>Neoteleostei</taxon>
        <taxon>Acanthomorphata</taxon>
        <taxon>Eupercaria</taxon>
        <taxon>Perciformes</taxon>
        <taxon>Cottioidei</taxon>
        <taxon>Cottales</taxon>
        <taxon>Liparidae</taxon>
        <taxon>Liparis</taxon>
    </lineage>
</organism>
<reference evidence="2 3" key="1">
    <citation type="submission" date="2019-03" db="EMBL/GenBank/DDBJ databases">
        <title>First draft genome of Liparis tanakae, snailfish: a comprehensive survey of snailfish specific genes.</title>
        <authorList>
            <person name="Kim W."/>
            <person name="Song I."/>
            <person name="Jeong J.-H."/>
            <person name="Kim D."/>
            <person name="Kim S."/>
            <person name="Ryu S."/>
            <person name="Song J.Y."/>
            <person name="Lee S.K."/>
        </authorList>
    </citation>
    <scope>NUCLEOTIDE SEQUENCE [LARGE SCALE GENOMIC DNA]</scope>
    <source>
        <tissue evidence="2">Muscle</tissue>
    </source>
</reference>
<sequence length="252" mass="27800">MKRRAVGEECPTAAWTMVLAQLTRQRRTSQGGNNLGLYSGARHDKPHSQRRPCFCLNFHVENGNTVTPTVVYWIERDSSDPELVRSRFALNLRINLNKERNKRARGLRVDTLTINAPPPNSSPLRKQGSQSANSEGEFRESEDCSLLLFRWLALTPQAPSGTNSRRSFCFCNSEISASSSAFSSSSMSVSFWQEQDERNRDRGTVEQETGESGPEPGPDCLNSQGGLGGDEGRLNHPLQFLTAGDGGDGGHE</sequence>
<proteinExistence type="predicted"/>
<feature type="compositionally biased region" description="Basic and acidic residues" evidence="1">
    <location>
        <begin position="195"/>
        <end position="205"/>
    </location>
</feature>
<feature type="region of interest" description="Disordered" evidence="1">
    <location>
        <begin position="112"/>
        <end position="136"/>
    </location>
</feature>
<evidence type="ECO:0000313" key="3">
    <source>
        <dbReference type="Proteomes" id="UP000314294"/>
    </source>
</evidence>